<gene>
    <name evidence="2" type="ORF">EV356DRAFT_103230</name>
</gene>
<name>A0A6A6HP21_VIRVR</name>
<dbReference type="Proteomes" id="UP000800092">
    <property type="component" value="Unassembled WGS sequence"/>
</dbReference>
<evidence type="ECO:0000256" key="1">
    <source>
        <dbReference type="SAM" id="MobiDB-lite"/>
    </source>
</evidence>
<organism evidence="2 3">
    <name type="scientific">Viridothelium virens</name>
    <name type="common">Speckled blister lichen</name>
    <name type="synonym">Trypethelium virens</name>
    <dbReference type="NCBI Taxonomy" id="1048519"/>
    <lineage>
        <taxon>Eukaryota</taxon>
        <taxon>Fungi</taxon>
        <taxon>Dikarya</taxon>
        <taxon>Ascomycota</taxon>
        <taxon>Pezizomycotina</taxon>
        <taxon>Dothideomycetes</taxon>
        <taxon>Dothideomycetes incertae sedis</taxon>
        <taxon>Trypetheliales</taxon>
        <taxon>Trypetheliaceae</taxon>
        <taxon>Viridothelium</taxon>
    </lineage>
</organism>
<dbReference type="EMBL" id="ML991772">
    <property type="protein sequence ID" value="KAF2239548.1"/>
    <property type="molecule type" value="Genomic_DNA"/>
</dbReference>
<keyword evidence="3" id="KW-1185">Reference proteome</keyword>
<protein>
    <submittedName>
        <fullName evidence="2">Uncharacterized protein</fullName>
    </submittedName>
</protein>
<feature type="region of interest" description="Disordered" evidence="1">
    <location>
        <begin position="133"/>
        <end position="152"/>
    </location>
</feature>
<evidence type="ECO:0000313" key="2">
    <source>
        <dbReference type="EMBL" id="KAF2239548.1"/>
    </source>
</evidence>
<accession>A0A6A6HP21</accession>
<reference evidence="2" key="1">
    <citation type="journal article" date="2020" name="Stud. Mycol.">
        <title>101 Dothideomycetes genomes: a test case for predicting lifestyles and emergence of pathogens.</title>
        <authorList>
            <person name="Haridas S."/>
            <person name="Albert R."/>
            <person name="Binder M."/>
            <person name="Bloem J."/>
            <person name="Labutti K."/>
            <person name="Salamov A."/>
            <person name="Andreopoulos B."/>
            <person name="Baker S."/>
            <person name="Barry K."/>
            <person name="Bills G."/>
            <person name="Bluhm B."/>
            <person name="Cannon C."/>
            <person name="Castanera R."/>
            <person name="Culley D."/>
            <person name="Daum C."/>
            <person name="Ezra D."/>
            <person name="Gonzalez J."/>
            <person name="Henrissat B."/>
            <person name="Kuo A."/>
            <person name="Liang C."/>
            <person name="Lipzen A."/>
            <person name="Lutzoni F."/>
            <person name="Magnuson J."/>
            <person name="Mondo S."/>
            <person name="Nolan M."/>
            <person name="Ohm R."/>
            <person name="Pangilinan J."/>
            <person name="Park H.-J."/>
            <person name="Ramirez L."/>
            <person name="Alfaro M."/>
            <person name="Sun H."/>
            <person name="Tritt A."/>
            <person name="Yoshinaga Y."/>
            <person name="Zwiers L.-H."/>
            <person name="Turgeon B."/>
            <person name="Goodwin S."/>
            <person name="Spatafora J."/>
            <person name="Crous P."/>
            <person name="Grigoriev I."/>
        </authorList>
    </citation>
    <scope>NUCLEOTIDE SEQUENCE</scope>
    <source>
        <strain evidence="2">Tuck. ex Michener</strain>
    </source>
</reference>
<dbReference type="AlphaFoldDB" id="A0A6A6HP21"/>
<sequence length="200" mass="23225">MRKEHLPPISSHSELLYPRLGILTSAPSPLFRMSPALFFYQRIHRRHPMPRWQKRHDALIHDPLPFNSYITSPQIHNRVHAIHPTHPTRHCCVGGGAEALLNETPDNVIDVGQHDYPAEEVTVTECQVHYRMRGPDGVRPSQGSNSNEAVGRMGEPVEVYDRCQQYRWRRWSRCRKIEARLGQQQRRHSYVFVSVGRIAD</sequence>
<evidence type="ECO:0000313" key="3">
    <source>
        <dbReference type="Proteomes" id="UP000800092"/>
    </source>
</evidence>
<proteinExistence type="predicted"/>